<evidence type="ECO:0000313" key="2">
    <source>
        <dbReference type="Proteomes" id="UP000054422"/>
    </source>
</evidence>
<organism evidence="1 2">
    <name type="scientific">Legionella norrlandica</name>
    <dbReference type="NCBI Taxonomy" id="1498499"/>
    <lineage>
        <taxon>Bacteria</taxon>
        <taxon>Pseudomonadati</taxon>
        <taxon>Pseudomonadota</taxon>
        <taxon>Gammaproteobacteria</taxon>
        <taxon>Legionellales</taxon>
        <taxon>Legionellaceae</taxon>
        <taxon>Legionella</taxon>
    </lineage>
</organism>
<gene>
    <name evidence="1" type="ORF">EP47_08865</name>
</gene>
<dbReference type="Proteomes" id="UP000054422">
    <property type="component" value="Unassembled WGS sequence"/>
</dbReference>
<name>A0A0A2SS75_9GAMM</name>
<proteinExistence type="predicted"/>
<reference evidence="1 2" key="1">
    <citation type="submission" date="2014-05" db="EMBL/GenBank/DDBJ databases">
        <authorList>
            <person name="Rizzardi K."/>
            <person name="Winiecka-Krusnell J."/>
            <person name="Ramliden M."/>
            <person name="Alm E."/>
            <person name="Andersson S."/>
            <person name="Byfors S."/>
        </authorList>
    </citation>
    <scope>NUCLEOTIDE SEQUENCE [LARGE SCALE GENOMIC DNA]</scope>
    <source>
        <strain evidence="1 2">LEGN</strain>
    </source>
</reference>
<accession>A0A0A2SS75</accession>
<comment type="caution">
    <text evidence="1">The sequence shown here is derived from an EMBL/GenBank/DDBJ whole genome shotgun (WGS) entry which is preliminary data.</text>
</comment>
<dbReference type="STRING" id="1498499.EP47_08865"/>
<sequence length="64" mass="7506">MCYHLYGMMIIEALIHEVKYKYIFNFVPIGMAPFLKKLNGTYNNLISTIIKLLDKIAEYSNVYP</sequence>
<keyword evidence="2" id="KW-1185">Reference proteome</keyword>
<evidence type="ECO:0000313" key="1">
    <source>
        <dbReference type="EMBL" id="KGP62586.1"/>
    </source>
</evidence>
<dbReference type="EMBL" id="JNCF01000054">
    <property type="protein sequence ID" value="KGP62586.1"/>
    <property type="molecule type" value="Genomic_DNA"/>
</dbReference>
<dbReference type="AlphaFoldDB" id="A0A0A2SS75"/>
<protein>
    <submittedName>
        <fullName evidence="1">Uncharacterized protein</fullName>
    </submittedName>
</protein>